<feature type="compositionally biased region" description="Polar residues" evidence="1">
    <location>
        <begin position="69"/>
        <end position="81"/>
    </location>
</feature>
<evidence type="ECO:0000313" key="2">
    <source>
        <dbReference type="EMBL" id="MBW0579540.1"/>
    </source>
</evidence>
<evidence type="ECO:0000313" key="3">
    <source>
        <dbReference type="Proteomes" id="UP000765509"/>
    </source>
</evidence>
<dbReference type="Proteomes" id="UP000765509">
    <property type="component" value="Unassembled WGS sequence"/>
</dbReference>
<gene>
    <name evidence="2" type="ORF">O181_119255</name>
</gene>
<dbReference type="EMBL" id="AVOT02105317">
    <property type="protein sequence ID" value="MBW0579540.1"/>
    <property type="molecule type" value="Genomic_DNA"/>
</dbReference>
<evidence type="ECO:0000256" key="1">
    <source>
        <dbReference type="SAM" id="MobiDB-lite"/>
    </source>
</evidence>
<organism evidence="2 3">
    <name type="scientific">Austropuccinia psidii MF-1</name>
    <dbReference type="NCBI Taxonomy" id="1389203"/>
    <lineage>
        <taxon>Eukaryota</taxon>
        <taxon>Fungi</taxon>
        <taxon>Dikarya</taxon>
        <taxon>Basidiomycota</taxon>
        <taxon>Pucciniomycotina</taxon>
        <taxon>Pucciniomycetes</taxon>
        <taxon>Pucciniales</taxon>
        <taxon>Sphaerophragmiaceae</taxon>
        <taxon>Austropuccinia</taxon>
    </lineage>
</organism>
<keyword evidence="3" id="KW-1185">Reference proteome</keyword>
<dbReference type="AlphaFoldDB" id="A0A9Q3KDQ0"/>
<protein>
    <submittedName>
        <fullName evidence="2">Uncharacterized protein</fullName>
    </submittedName>
</protein>
<name>A0A9Q3KDQ0_9BASI</name>
<proteinExistence type="predicted"/>
<comment type="caution">
    <text evidence="2">The sequence shown here is derived from an EMBL/GenBank/DDBJ whole genome shotgun (WGS) entry which is preliminary data.</text>
</comment>
<feature type="compositionally biased region" description="Basic and acidic residues" evidence="1">
    <location>
        <begin position="82"/>
        <end position="91"/>
    </location>
</feature>
<accession>A0A9Q3KDQ0</accession>
<feature type="region of interest" description="Disordered" evidence="1">
    <location>
        <begin position="46"/>
        <end position="107"/>
    </location>
</feature>
<sequence length="185" mass="21143">MNFYLHIKNFLGQEKTIELLGVCTPISCKDKVKKDKELVEEPKYFIHRPEKGTGNDSSFGRRPSGIYQLPTSSKNIQIEAQRTSEKEERSQEPSGQVKRQSKLAQILPTRVQDPQIGTFSRGQCSQYGQDSYGIHSQRAEKDEQDLSMQMIQEIHSLKSIIDVQLGKFNAKLKKITSDISELKRN</sequence>
<reference evidence="2" key="1">
    <citation type="submission" date="2021-03" db="EMBL/GenBank/DDBJ databases">
        <title>Draft genome sequence of rust myrtle Austropuccinia psidii MF-1, a brazilian biotype.</title>
        <authorList>
            <person name="Quecine M.C."/>
            <person name="Pachon D.M.R."/>
            <person name="Bonatelli M.L."/>
            <person name="Correr F.H."/>
            <person name="Franceschini L.M."/>
            <person name="Leite T.F."/>
            <person name="Margarido G.R.A."/>
            <person name="Almeida C.A."/>
            <person name="Ferrarezi J.A."/>
            <person name="Labate C.A."/>
        </authorList>
    </citation>
    <scope>NUCLEOTIDE SEQUENCE</scope>
    <source>
        <strain evidence="2">MF-1</strain>
    </source>
</reference>